<feature type="region of interest" description="Disordered" evidence="2">
    <location>
        <begin position="436"/>
        <end position="491"/>
    </location>
</feature>
<dbReference type="InterPro" id="IPR056573">
    <property type="entry name" value="Lectin_L-type_dom"/>
</dbReference>
<dbReference type="CDD" id="cd01951">
    <property type="entry name" value="lectin_L-type"/>
    <property type="match status" value="1"/>
</dbReference>
<dbReference type="Proteomes" id="UP001242903">
    <property type="component" value="Unassembled WGS sequence"/>
</dbReference>
<sequence>MTNNQNKINRLYYLLAFSSTLLTVNQLMPYTVANASASALISQSHLTQQQLISNFTTNGSAKVNHHIFTLTDDHPMLSGAAYQNTPIDLSQDFSLDLKVNLGNKLQQQGGGDGLAFALVPFEKVSQVNHTNGGAFGLGKIANVFGFKLDTYYNANGEAGLFTGDPKEFGTSEGNGSPFGAFFGSSTDGEIQTYEHDAMAIKPHTNDDFESLQIVYHAETQNLMVTYQSKVWSYHITDEDLLTNPISLVFSASTGTNHNLQQLMIERNDYHPYTTSLRINYLDEQQHPLAASQTISGDLNTPYHTKPLSLAGFKLALQPNNANGIFTYHDNRSINYYYEPLTQYVTINFEYQGKILRKAIFSGHTGEQIDFSPVSTLAQLKDYTMSQTDWPGSFVLPKDNNTTWHFTIRLEKNASQPVNNSTISQHTDRVADPFLSQTQIRPQPNPSNTQSTPKASSASQATTENATSQSKKPTSSKQSPAVTTPKKKHVISKNQPYALFQDTVSDFNEMTQPNFQPSPASESSSFTQVVTLLAHYTLLAER</sequence>
<dbReference type="Pfam" id="PF18483">
    <property type="entry name" value="Lectin_L-type_dom"/>
    <property type="match status" value="1"/>
</dbReference>
<reference evidence="4 5" key="1">
    <citation type="submission" date="2023-06" db="EMBL/GenBank/DDBJ databases">
        <title>Draft Genome Sequences of lactic acid bacteria strains isolated from fermented milk products.</title>
        <authorList>
            <person name="Elcheninov A.G."/>
            <person name="Klyukina A."/>
            <person name="Zayulina K.S."/>
            <person name="Gavirova L.A."/>
            <person name="Shcherbakova P.A."/>
            <person name="Shestakov A.I."/>
            <person name="Kublanov I.V."/>
            <person name="Kochetkova T.V."/>
        </authorList>
    </citation>
    <scope>NUCLEOTIDE SEQUENCE [LARGE SCALE GENOMIC DNA]</scope>
    <source>
        <strain evidence="4 5">TOM.81</strain>
    </source>
</reference>
<evidence type="ECO:0000256" key="1">
    <source>
        <dbReference type="ARBA" id="ARBA00022737"/>
    </source>
</evidence>
<accession>A0ABT7RWD7</accession>
<proteinExistence type="predicted"/>
<gene>
    <name evidence="4" type="ORF">QUE93_01070</name>
</gene>
<keyword evidence="1" id="KW-0677">Repeat</keyword>
<protein>
    <submittedName>
        <fullName evidence="4">MucBP domain-containing protein</fullName>
    </submittedName>
</protein>
<dbReference type="SUPFAM" id="SSF49899">
    <property type="entry name" value="Concanavalin A-like lectins/glucanases"/>
    <property type="match status" value="1"/>
</dbReference>
<dbReference type="Gene3D" id="2.60.120.200">
    <property type="match status" value="1"/>
</dbReference>
<evidence type="ECO:0000259" key="3">
    <source>
        <dbReference type="Pfam" id="PF06458"/>
    </source>
</evidence>
<dbReference type="Pfam" id="PF06458">
    <property type="entry name" value="MucBP"/>
    <property type="match status" value="1"/>
</dbReference>
<name>A0ABT7RWD7_9LACO</name>
<organism evidence="4 5">
    <name type="scientific">Leuconostoc falkenbergense</name>
    <dbReference type="NCBI Taxonomy" id="2766470"/>
    <lineage>
        <taxon>Bacteria</taxon>
        <taxon>Bacillati</taxon>
        <taxon>Bacillota</taxon>
        <taxon>Bacilli</taxon>
        <taxon>Lactobacillales</taxon>
        <taxon>Lactobacillaceae</taxon>
        <taxon>Leuconostoc</taxon>
    </lineage>
</organism>
<dbReference type="RefSeq" id="WP_289455323.1">
    <property type="nucleotide sequence ID" value="NZ_JAUCAQ010000002.1"/>
</dbReference>
<keyword evidence="5" id="KW-1185">Reference proteome</keyword>
<dbReference type="InterPro" id="IPR013320">
    <property type="entry name" value="ConA-like_dom_sf"/>
</dbReference>
<evidence type="ECO:0000256" key="2">
    <source>
        <dbReference type="SAM" id="MobiDB-lite"/>
    </source>
</evidence>
<comment type="caution">
    <text evidence="4">The sequence shown here is derived from an EMBL/GenBank/DDBJ whole genome shotgun (WGS) entry which is preliminary data.</text>
</comment>
<dbReference type="InterPro" id="IPR009459">
    <property type="entry name" value="MucBP_dom"/>
</dbReference>
<evidence type="ECO:0000313" key="5">
    <source>
        <dbReference type="Proteomes" id="UP001242903"/>
    </source>
</evidence>
<dbReference type="Gene3D" id="3.10.20.320">
    <property type="entry name" value="Putative peptidoglycan bound protein (lpxtg motif)"/>
    <property type="match status" value="1"/>
</dbReference>
<evidence type="ECO:0000313" key="4">
    <source>
        <dbReference type="EMBL" id="MDM7645618.1"/>
    </source>
</evidence>
<feature type="domain" description="MucBP" evidence="3">
    <location>
        <begin position="278"/>
        <end position="338"/>
    </location>
</feature>
<feature type="compositionally biased region" description="Polar residues" evidence="2">
    <location>
        <begin position="436"/>
        <end position="465"/>
    </location>
</feature>
<dbReference type="EMBL" id="JAUCAQ010000002">
    <property type="protein sequence ID" value="MDM7645618.1"/>
    <property type="molecule type" value="Genomic_DNA"/>
</dbReference>
<feature type="compositionally biased region" description="Low complexity" evidence="2">
    <location>
        <begin position="466"/>
        <end position="479"/>
    </location>
</feature>